<dbReference type="Gene3D" id="2.60.40.10">
    <property type="entry name" value="Immunoglobulins"/>
    <property type="match status" value="15"/>
</dbReference>
<feature type="domain" description="PKD" evidence="8">
    <location>
        <begin position="989"/>
        <end position="1043"/>
    </location>
</feature>
<keyword evidence="3" id="KW-0677">Repeat</keyword>
<dbReference type="PANTHER" id="PTHR46730">
    <property type="entry name" value="POLYCYSTIN-1"/>
    <property type="match status" value="1"/>
</dbReference>
<sequence>MGTYAMKYCNQFRLSFFIFCLLLLAGISRVQAQNVVIKADNTSGCVPMLVSFTATLDPGYTSYEWSFDQGSTINNLLTPKKTFDVPKTYHVTFTANYPSGAITKSLDIAVHDVPKALFSGATTIACQHTTLSFTDQSSTPEGTVTSVEWDMGDGTLIKDAQGKTVSHKFDASGQYNISSIVTNNWGCRTSSTPLPITIRTAPEEPTFEAVKPGSCSAPFDVTFINKTPDPNKEFTFTYDYGDGATGTSPNHTYAKPGTYTVTLTATNGDCTSSKTLKNYISIGNLKASFTYSNACQGQLVQFTNTSTPTPTSSIWTFPDLTTATTLDAQHAIPYSGSSVVLSVTLDGCTDVYYMPITLYPQPTDIASATPNNTCAIPASTKFSVTNSNSVSWSWNFGDGSPTDPTPNTTHSYTANNLYTATLTATTANGCKAVTPVVLDYSLPTVTISPSKTEGCIPLDVTFNTFPFTRPGETITSYSWDFGDGTTGTGATPMHTYLKEGNFTVILTFTTNNGCTNTATTTLKAGFKPVVDFSADPAITCAKDPVNFTNLSQPRGTSWAWQFMTDEDDPRTPENEMYSSLENPTHYFRTVGKQTVQLEVDNYGCKNKLIKYDIVNVTAPIAKWKSTPDCDDPMNRKFKDQSQWGTTDATLPHIQEWNFGDGTPTLTATDPVHTYAKQGRYKVSLKVSNTVCDNEFADSIYVVNQSPTISASQTAVCIGNALALTATIPDPTLQLGYVIDWGDLNSLHYDTWNAAFFHTYATPGVYKIQVTTYDLNNCKKESNIISVTVNGPIPAFTFSGKPCRNSDITFTDNSSMNAGNQLVSWKWNFGDNTPPVTVTKTPVVNTHQYANDGGYTVTLQVTDKYNCTASATRFVQLENHKANFTMSTNEPCVNDPRIYYNTSNGAFNFKWDFGDGTTSITANPVKAFTAPGNYEIKLQITTPGGCVDETSQKLRVPDPKADFTMPQDMLPCPPVNVKFTNTSVDFERSKWDFGDGTSTGNNNPDGHIYSRPKTYDITLTVYTREGCSNQIKKSITVDGPDGTATINLNKGCAPLDINLTATAIKTVKYVWDFDDGIVETTTIPTSPLHTYTNAGIFTPRVILTDSKGCEVPAIISGTVTVDKPVIDFDIDKSMACGGGLVKFTNKTKTLTEDVLSMPYTSSWDFGQPGSPGNNTTARNPTFNYPGPGSRTVKLNITTAFGCPATLTKTVIIPEQPKASIDRIPDICETETVTISGKETKGVNNVKWTWNVSNNITNNNTTPFSYNGNTPGTIPVILTITNADGSCPDIANAQFIVHPTPLLSPTPALANVCRGSSLMLSANTDFNSAVLWTNYNIDNPTSKTPLVSPDKDITYSVIATSPFGCKNEKSVALTVTQPFTISTSDHITCFGGSVQLNVTGADHYTWSPAIGLNRTDIPNPIATPQITTNYNVSGFDKYNCFEMKATAHVTVNPKPAVDAGPDITQSNGSIIPLHVKVSEDVTRIKWTPTENLSCSNCTNPTLTPKGDATYYVEVTNGYGCTNMDDINVKIICDNSNIFIPNTFSPNKDGVNDIFYIRGRGVQEVKSMKIFNRWGQLIFERYSFPTDDITKGWDGTFKGQMLPPDVYVYFAEVVCDKGGLGLLKGNLTLLR</sequence>
<name>A0A327W4H6_9BACT</name>
<feature type="domain" description="PKD" evidence="8">
    <location>
        <begin position="33"/>
        <end position="110"/>
    </location>
</feature>
<evidence type="ECO:0000256" key="2">
    <source>
        <dbReference type="ARBA" id="ARBA00022692"/>
    </source>
</evidence>
<feature type="domain" description="PKD" evidence="8">
    <location>
        <begin position="1066"/>
        <end position="1120"/>
    </location>
</feature>
<evidence type="ECO:0000313" key="10">
    <source>
        <dbReference type="Proteomes" id="UP000249819"/>
    </source>
</evidence>
<dbReference type="Pfam" id="PF18911">
    <property type="entry name" value="PKD_4"/>
    <property type="match status" value="9"/>
</dbReference>
<dbReference type="GO" id="GO:0006816">
    <property type="term" value="P:calcium ion transport"/>
    <property type="evidence" value="ECO:0007669"/>
    <property type="project" value="TreeGrafter"/>
</dbReference>
<keyword evidence="2" id="KW-0812">Transmembrane</keyword>
<dbReference type="SMART" id="SM00089">
    <property type="entry name" value="PKD"/>
    <property type="match status" value="15"/>
</dbReference>
<keyword evidence="7" id="KW-0732">Signal</keyword>
<evidence type="ECO:0000256" key="4">
    <source>
        <dbReference type="ARBA" id="ARBA00022989"/>
    </source>
</evidence>
<comment type="subcellular location">
    <subcellularLocation>
        <location evidence="1">Membrane</location>
        <topology evidence="1">Multi-pass membrane protein</topology>
    </subcellularLocation>
</comment>
<dbReference type="InterPro" id="IPR013783">
    <property type="entry name" value="Ig-like_fold"/>
</dbReference>
<dbReference type="InterPro" id="IPR022409">
    <property type="entry name" value="PKD/Chitinase_dom"/>
</dbReference>
<dbReference type="PANTHER" id="PTHR46730:SF4">
    <property type="entry name" value="POLYCYSTIC KIDNEY DISEASE PROTEIN 1-LIKE 1"/>
    <property type="match status" value="1"/>
</dbReference>
<evidence type="ECO:0000256" key="1">
    <source>
        <dbReference type="ARBA" id="ARBA00004141"/>
    </source>
</evidence>
<keyword evidence="10" id="KW-1185">Reference proteome</keyword>
<dbReference type="GO" id="GO:0005261">
    <property type="term" value="F:monoatomic cation channel activity"/>
    <property type="evidence" value="ECO:0007669"/>
    <property type="project" value="TreeGrafter"/>
</dbReference>
<evidence type="ECO:0000313" key="9">
    <source>
        <dbReference type="EMBL" id="RAJ83065.1"/>
    </source>
</evidence>
<feature type="domain" description="PKD" evidence="8">
    <location>
        <begin position="1157"/>
        <end position="1211"/>
    </location>
</feature>
<feature type="signal peptide" evidence="7">
    <location>
        <begin position="1"/>
        <end position="32"/>
    </location>
</feature>
<comment type="caution">
    <text evidence="9">The sequence shown here is derived from an EMBL/GenBank/DDBJ whole genome shotgun (WGS) entry which is preliminary data.</text>
</comment>
<feature type="domain" description="PKD" evidence="8">
    <location>
        <begin position="908"/>
        <end position="944"/>
    </location>
</feature>
<dbReference type="PROSITE" id="PS50093">
    <property type="entry name" value="PKD"/>
    <property type="match status" value="11"/>
</dbReference>
<feature type="domain" description="PKD" evidence="8">
    <location>
        <begin position="806"/>
        <end position="875"/>
    </location>
</feature>
<keyword evidence="5" id="KW-0472">Membrane</keyword>
<reference evidence="9 10" key="1">
    <citation type="submission" date="2018-06" db="EMBL/GenBank/DDBJ databases">
        <title>Genomic Encyclopedia of Archaeal and Bacterial Type Strains, Phase II (KMG-II): from individual species to whole genera.</title>
        <authorList>
            <person name="Goeker M."/>
        </authorList>
    </citation>
    <scope>NUCLEOTIDE SEQUENCE [LARGE SCALE GENOMIC DNA]</scope>
    <source>
        <strain evidence="9 10">DSM 29821</strain>
    </source>
</reference>
<keyword evidence="4" id="KW-1133">Transmembrane helix</keyword>
<dbReference type="CDD" id="cd00146">
    <property type="entry name" value="PKD"/>
    <property type="match status" value="7"/>
</dbReference>
<feature type="domain" description="PKD" evidence="8">
    <location>
        <begin position="443"/>
        <end position="522"/>
    </location>
</feature>
<feature type="domain" description="PKD" evidence="8">
    <location>
        <begin position="361"/>
        <end position="429"/>
    </location>
</feature>
<proteinExistence type="predicted"/>
<dbReference type="InterPro" id="IPR000601">
    <property type="entry name" value="PKD_dom"/>
</dbReference>
<dbReference type="Proteomes" id="UP000249819">
    <property type="component" value="Unassembled WGS sequence"/>
</dbReference>
<dbReference type="Pfam" id="PF13585">
    <property type="entry name" value="CHU_C"/>
    <property type="match status" value="1"/>
</dbReference>
<dbReference type="InterPro" id="IPR035986">
    <property type="entry name" value="PKD_dom_sf"/>
</dbReference>
<feature type="domain" description="PKD" evidence="8">
    <location>
        <begin position="227"/>
        <end position="267"/>
    </location>
</feature>
<gene>
    <name evidence="9" type="ORF">CLV59_10322</name>
</gene>
<feature type="region of interest" description="Disordered" evidence="6">
    <location>
        <begin position="1164"/>
        <end position="1185"/>
    </location>
</feature>
<evidence type="ECO:0000256" key="3">
    <source>
        <dbReference type="ARBA" id="ARBA00022737"/>
    </source>
</evidence>
<feature type="compositionally biased region" description="Polar residues" evidence="6">
    <location>
        <begin position="1164"/>
        <end position="1181"/>
    </location>
</feature>
<dbReference type="SUPFAM" id="SSF49299">
    <property type="entry name" value="PKD domain"/>
    <property type="match status" value="15"/>
</dbReference>
<feature type="domain" description="PKD" evidence="8">
    <location>
        <begin position="114"/>
        <end position="203"/>
    </location>
</feature>
<feature type="chain" id="PRO_5016272804" evidence="7">
    <location>
        <begin position="33"/>
        <end position="1628"/>
    </location>
</feature>
<accession>A0A327W4H6</accession>
<feature type="domain" description="PKD" evidence="8">
    <location>
        <begin position="655"/>
        <end position="690"/>
    </location>
</feature>
<dbReference type="NCBIfam" id="TIGR04131">
    <property type="entry name" value="Bac_Flav_CTERM"/>
    <property type="match status" value="1"/>
</dbReference>
<dbReference type="OrthoDB" id="7794186at2"/>
<evidence type="ECO:0000256" key="5">
    <source>
        <dbReference type="ARBA" id="ARBA00023136"/>
    </source>
</evidence>
<dbReference type="InterPro" id="IPR026341">
    <property type="entry name" value="T9SS_type_B"/>
</dbReference>
<organism evidence="9 10">
    <name type="scientific">Chitinophaga dinghuensis</name>
    <dbReference type="NCBI Taxonomy" id="1539050"/>
    <lineage>
        <taxon>Bacteria</taxon>
        <taxon>Pseudomonadati</taxon>
        <taxon>Bacteroidota</taxon>
        <taxon>Chitinophagia</taxon>
        <taxon>Chitinophagales</taxon>
        <taxon>Chitinophagaceae</taxon>
        <taxon>Chitinophaga</taxon>
    </lineage>
</organism>
<evidence type="ECO:0000256" key="6">
    <source>
        <dbReference type="SAM" id="MobiDB-lite"/>
    </source>
</evidence>
<dbReference type="EMBL" id="QLMA01000003">
    <property type="protein sequence ID" value="RAJ83065.1"/>
    <property type="molecule type" value="Genomic_DNA"/>
</dbReference>
<dbReference type="GO" id="GO:0005886">
    <property type="term" value="C:plasma membrane"/>
    <property type="evidence" value="ECO:0007669"/>
    <property type="project" value="TreeGrafter"/>
</dbReference>
<evidence type="ECO:0000259" key="8">
    <source>
        <dbReference type="PROSITE" id="PS50093"/>
    </source>
</evidence>
<evidence type="ECO:0000256" key="7">
    <source>
        <dbReference type="SAM" id="SignalP"/>
    </source>
</evidence>
<protein>
    <submittedName>
        <fullName evidence="9">Gliding motility-associated-like protein</fullName>
    </submittedName>
</protein>